<evidence type="ECO:0000313" key="3">
    <source>
        <dbReference type="Proteomes" id="UP000050454"/>
    </source>
</evidence>
<evidence type="ECO:0000256" key="1">
    <source>
        <dbReference type="SAM" id="SignalP"/>
    </source>
</evidence>
<dbReference type="Proteomes" id="UP000050454">
    <property type="component" value="Unassembled WGS sequence"/>
</dbReference>
<gene>
    <name evidence="2" type="ORF">AFM12_16330</name>
</gene>
<dbReference type="AlphaFoldDB" id="A0A0P7BQ65"/>
<evidence type="ECO:0000313" key="2">
    <source>
        <dbReference type="EMBL" id="KPM47347.1"/>
    </source>
</evidence>
<keyword evidence="1" id="KW-0732">Signal</keyword>
<name>A0A0P7BQ65_9BACT</name>
<dbReference type="EMBL" id="LGTQ01000012">
    <property type="protein sequence ID" value="KPM47347.1"/>
    <property type="molecule type" value="Genomic_DNA"/>
</dbReference>
<sequence length="213" mass="23544">MKRRESLKALSLGSLGMAVLPATAAVAAPEVDKGKFTPGPGRTDAEIERDKKIHEQDFMTPHEMATIAVLSDIIVPADEKSGSATDAGVPDFIEFIAKDMPHYQLPIRGGIKWLDNYSRKLNGKNFKDTSAANQIVIVDTIAYPEEAAPEVSQGVAFFSMVRDLTLTGFYTTQIGFEDVEYKGNVPNMWDGVPQDVLDKYGFKYDPLYFENND</sequence>
<dbReference type="OrthoDB" id="129242at2"/>
<protein>
    <submittedName>
        <fullName evidence="2">Transcriptional initiation protein Tat</fullName>
    </submittedName>
</protein>
<dbReference type="PATRIC" id="fig|1605367.3.peg.698"/>
<dbReference type="InterPro" id="IPR027056">
    <property type="entry name" value="Gluconate_2DH_su3"/>
</dbReference>
<accession>A0A0P7BQ65</accession>
<feature type="signal peptide" evidence="1">
    <location>
        <begin position="1"/>
        <end position="24"/>
    </location>
</feature>
<feature type="chain" id="PRO_5006136090" evidence="1">
    <location>
        <begin position="25"/>
        <end position="213"/>
    </location>
</feature>
<dbReference type="Pfam" id="PF13618">
    <property type="entry name" value="Gluconate_2-dh3"/>
    <property type="match status" value="1"/>
</dbReference>
<dbReference type="STRING" id="1605367.AFM12_16330"/>
<reference evidence="2 3" key="1">
    <citation type="submission" date="2015-07" db="EMBL/GenBank/DDBJ databases">
        <title>The draft genome sequence of Leadbetterella sp. JN14-9.</title>
        <authorList>
            <person name="Liu Y."/>
            <person name="Du J."/>
            <person name="Shao Z."/>
        </authorList>
    </citation>
    <scope>NUCLEOTIDE SEQUENCE [LARGE SCALE GENOMIC DNA]</scope>
    <source>
        <strain evidence="2 3">JN14-9</strain>
    </source>
</reference>
<dbReference type="RefSeq" id="WP_055150308.1">
    <property type="nucleotide sequence ID" value="NZ_JXSZ01000012.1"/>
</dbReference>
<organism evidence="2 3">
    <name type="scientific">Jiulongibacter sediminis</name>
    <dbReference type="NCBI Taxonomy" id="1605367"/>
    <lineage>
        <taxon>Bacteria</taxon>
        <taxon>Pseudomonadati</taxon>
        <taxon>Bacteroidota</taxon>
        <taxon>Cytophagia</taxon>
        <taxon>Cytophagales</taxon>
        <taxon>Leadbetterellaceae</taxon>
        <taxon>Jiulongibacter</taxon>
    </lineage>
</organism>
<proteinExistence type="predicted"/>
<keyword evidence="3" id="KW-1185">Reference proteome</keyword>
<comment type="caution">
    <text evidence="2">The sequence shown here is derived from an EMBL/GenBank/DDBJ whole genome shotgun (WGS) entry which is preliminary data.</text>
</comment>